<keyword evidence="1" id="KW-0343">GTPase activation</keyword>
<dbReference type="InterPro" id="IPR025757">
    <property type="entry name" value="MIP1_Leuzipper"/>
</dbReference>
<evidence type="ECO:0000256" key="8">
    <source>
        <dbReference type="ARBA" id="ARBA00022842"/>
    </source>
</evidence>
<keyword evidence="6" id="KW-0255">Endonuclease</keyword>
<dbReference type="SMART" id="SM00324">
    <property type="entry name" value="RhoGAP"/>
    <property type="match status" value="1"/>
</dbReference>
<dbReference type="InterPro" id="IPR041588">
    <property type="entry name" value="Integrase_H2C2"/>
</dbReference>
<feature type="region of interest" description="Disordered" evidence="13">
    <location>
        <begin position="991"/>
        <end position="1016"/>
    </location>
</feature>
<name>A0A5N6LA70_9ASTR</name>
<dbReference type="Gene3D" id="1.10.555.10">
    <property type="entry name" value="Rho GTPase activation protein"/>
    <property type="match status" value="1"/>
</dbReference>
<dbReference type="InterPro" id="IPR008936">
    <property type="entry name" value="Rho_GTPase_activation_prot"/>
</dbReference>
<keyword evidence="3" id="KW-0808">Transferase</keyword>
<dbReference type="InterPro" id="IPR000198">
    <property type="entry name" value="RhoGAP_dom"/>
</dbReference>
<dbReference type="PANTHER" id="PTHR46265:SF2">
    <property type="entry name" value="RHO GTPASE-ACTIVATING PROTEIN 7"/>
    <property type="match status" value="1"/>
</dbReference>
<evidence type="ECO:0000256" key="12">
    <source>
        <dbReference type="SAM" id="Coils"/>
    </source>
</evidence>
<keyword evidence="2" id="KW-0645">Protease</keyword>
<evidence type="ECO:0000256" key="13">
    <source>
        <dbReference type="SAM" id="MobiDB-lite"/>
    </source>
</evidence>
<dbReference type="Pfam" id="PF14389">
    <property type="entry name" value="Lzipper-MIP1"/>
    <property type="match status" value="1"/>
</dbReference>
<dbReference type="Gene3D" id="3.30.420.10">
    <property type="entry name" value="Ribonuclease H-like superfamily/Ribonuclease H"/>
    <property type="match status" value="1"/>
</dbReference>
<sequence>MSASFTRPRIGATNTVFKSGHLFISSKGLGWKSWKKRWFILTRTSLVFFKTDPSAIPQRESEVDLTLGGIDLNNSGSVVVREDKKLLTVLFPDGRDGRAFTLKAETTEDLYEWKTALEHALAQAPNAALVMGQNGIFRNDTTDSYEGSFCQYKRPVKSLVVGRPILLALEDIDGGPSFLEKALRFLETHGSKVEGILRQSADVEEVDRRVQEYETGNTEFSSDEDAHVIGDCIKHVLRELPSSPVPASCCTALLEAYKIEQKEARVSAMRAVIFETFPEPNRRLLQRILKMMHIISLNTSENRMTASAVAACMAPLLLRPLLAGECEMDDDFDDNLGNSAQLLAAANAANNAQAIIATLLEEYENIFIDDAMLRCSISADSLDISASEDSTDDENMEIKNNIYHDAENEADQESDDDPERIYSGKLSESSGYAGSDLYDFKAYGADASDVVSPRNNVNSAAKSKQFADSEPLEDSNVEINEQKMLQNAESEIRVDVHQSLSGLESSIETPASKLTGSNPNSRRTTFSGRNNGRKTPSVNSADSSGEEELAIQRLELAKNDLKQKLANEVRGNTMLQASLERRKQTLHERRLALEEDVSRLQEQLQAERELKSVLEVGLSISSGQVSQSHNMDAKTRAELEEIALAEADVARLKQKVAELHQQLHQQRHRHYGYLSDASDRHHHLHNHNSHQRVFQQDFDSTIAYINHERKQRSEETSMGAELRNIKGQTLINGNTSRQPARGRFLNSTGLRDPKSNKTFAGLSMDDFEAPDSASMPSTSRPAEMEEILRNLQLLSNGHNRNENDSGSHGNWNSNREETREGRLSRNNNRFSKFEFPKFDGKDVEGWIYKCEHFFTIDETPERLKVRYAAVHLEGRALQWHQSRVKFLGISLSEMNWNDYVRSIEARFAGMLIEDAMSDLKALTQYGEFDLLEDYCDKFDLLLNKVNICQEYAISLFLEGLKPEIGSHVRMFRPTTLKDAYSLSRMQNHANTVTPNNGSKFGNHVKGNSSMKTMSSSTTLNNASKLSLLPTPLKSLPAASVSSSKNNGHNCKNRQLFLFEIIEEEEGIQANDDSVKVIETEIDPQISLHAITGIPSYSTMKIVGAIGTKPLQILIDSGSTHNFLNDTLAEKLKCSLQNVKNMPVTIAYGNKLPCMKLCKDFQRIMQGNWFKADMLVIPLSTYDIVLAAQNTIIEQMTKELLDSGVIRNNTSSFAAHVVLVRKKKDGTWRYHQVRMDVQDIHKTTFKTHQGHYEFLVLPFGLTNAPVTFQSLMNATFKLVLRRCTLVFFDDVLVYSRSMQHHLKDLQEVLSLMRVHSLKAKSSKCTFGGNQVEYLGHIIFEKGFATDPKKIQAIVEWTVPTTINTVKRIFGTCRKLALSSSPVLALPDFSKQFVVETDALAKGLGVVLMQDNHPIAFIKYDYEIVYKKGKENSVADALSRVQGLALFTMSISSLHPMLWQRFQQGWQHYSVLKSDIIQICHSSPAGGHSGYKRTLFKVQEMFYWKGCAKDVHRYVKECNVYQRIKYETIATPGLLQPLPVPQSIFTDISMDFISGLPKVNGKNTIFVVVDRLTKFGHFIPLGHPFDAAQLAQVFFWIISTNYMVVPQPLYRIEILYS</sequence>
<proteinExistence type="predicted"/>
<dbReference type="GO" id="GO:0007165">
    <property type="term" value="P:signal transduction"/>
    <property type="evidence" value="ECO:0007669"/>
    <property type="project" value="InterPro"/>
</dbReference>
<reference evidence="16 17" key="1">
    <citation type="submission" date="2019-05" db="EMBL/GenBank/DDBJ databases">
        <title>Mikania micrantha, genome provides insights into the molecular mechanism of rapid growth.</title>
        <authorList>
            <person name="Liu B."/>
        </authorList>
    </citation>
    <scope>NUCLEOTIDE SEQUENCE [LARGE SCALE GENOMIC DNA]</scope>
    <source>
        <strain evidence="16">NLD-2019</strain>
        <tissue evidence="16">Leaf</tissue>
    </source>
</reference>
<dbReference type="InterPro" id="IPR021109">
    <property type="entry name" value="Peptidase_aspartic_dom_sf"/>
</dbReference>
<dbReference type="GO" id="GO:0006508">
    <property type="term" value="P:proteolysis"/>
    <property type="evidence" value="ECO:0007669"/>
    <property type="project" value="UniProtKB-KW"/>
</dbReference>
<feature type="coiled-coil region" evidence="12">
    <location>
        <begin position="635"/>
        <end position="669"/>
    </location>
</feature>
<dbReference type="Pfam" id="PF19259">
    <property type="entry name" value="Ty3_capsid"/>
    <property type="match status" value="1"/>
</dbReference>
<keyword evidence="12" id="KW-0175">Coiled coil</keyword>
<keyword evidence="11" id="KW-0695">RNA-directed DNA polymerase</keyword>
<accession>A0A5N6LA70</accession>
<feature type="region of interest" description="Disordered" evidence="13">
    <location>
        <begin position="796"/>
        <end position="823"/>
    </location>
</feature>
<dbReference type="InterPro" id="IPR001969">
    <property type="entry name" value="Aspartic_peptidase_AS"/>
</dbReference>
<dbReference type="Pfam" id="PF00169">
    <property type="entry name" value="PH"/>
    <property type="match status" value="1"/>
</dbReference>
<dbReference type="Gene3D" id="3.30.70.270">
    <property type="match status" value="1"/>
</dbReference>
<dbReference type="Pfam" id="PF17921">
    <property type="entry name" value="Integrase_H2C2"/>
    <property type="match status" value="1"/>
</dbReference>
<keyword evidence="8" id="KW-0460">Magnesium</keyword>
<evidence type="ECO:0000256" key="7">
    <source>
        <dbReference type="ARBA" id="ARBA00022801"/>
    </source>
</evidence>
<dbReference type="CDD" id="cd00303">
    <property type="entry name" value="retropepsin_like"/>
    <property type="match status" value="1"/>
</dbReference>
<dbReference type="InterPro" id="IPR043128">
    <property type="entry name" value="Rev_trsase/Diguanyl_cyclase"/>
</dbReference>
<protein>
    <submittedName>
        <fullName evidence="16">Uncharacterized protein</fullName>
    </submittedName>
</protein>
<feature type="region of interest" description="Disordered" evidence="13">
    <location>
        <begin position="732"/>
        <end position="782"/>
    </location>
</feature>
<keyword evidence="7" id="KW-0378">Hydrolase</keyword>
<evidence type="ECO:0000256" key="10">
    <source>
        <dbReference type="ARBA" id="ARBA00022908"/>
    </source>
</evidence>
<evidence type="ECO:0000256" key="3">
    <source>
        <dbReference type="ARBA" id="ARBA00022679"/>
    </source>
</evidence>
<dbReference type="InterPro" id="IPR041577">
    <property type="entry name" value="RT_RNaseH_2"/>
</dbReference>
<dbReference type="GO" id="GO:0015074">
    <property type="term" value="P:DNA integration"/>
    <property type="evidence" value="ECO:0007669"/>
    <property type="project" value="UniProtKB-KW"/>
</dbReference>
<feature type="compositionally biased region" description="Acidic residues" evidence="13">
    <location>
        <begin position="408"/>
        <end position="418"/>
    </location>
</feature>
<dbReference type="Pfam" id="PF00078">
    <property type="entry name" value="RVT_1"/>
    <property type="match status" value="1"/>
</dbReference>
<dbReference type="CDD" id="cd01647">
    <property type="entry name" value="RT_LTR"/>
    <property type="match status" value="1"/>
</dbReference>
<evidence type="ECO:0000256" key="6">
    <source>
        <dbReference type="ARBA" id="ARBA00022759"/>
    </source>
</evidence>
<dbReference type="Pfam" id="PF08284">
    <property type="entry name" value="RVP_2"/>
    <property type="match status" value="1"/>
</dbReference>
<dbReference type="GO" id="GO:0004519">
    <property type="term" value="F:endonuclease activity"/>
    <property type="evidence" value="ECO:0007669"/>
    <property type="project" value="UniProtKB-KW"/>
</dbReference>
<feature type="compositionally biased region" description="Polar residues" evidence="13">
    <location>
        <begin position="453"/>
        <end position="462"/>
    </location>
</feature>
<dbReference type="CDD" id="cd00159">
    <property type="entry name" value="RhoGAP"/>
    <property type="match status" value="1"/>
</dbReference>
<dbReference type="SMART" id="SM00233">
    <property type="entry name" value="PH"/>
    <property type="match status" value="1"/>
</dbReference>
<dbReference type="OrthoDB" id="1738534at2759"/>
<evidence type="ECO:0000256" key="2">
    <source>
        <dbReference type="ARBA" id="ARBA00022670"/>
    </source>
</evidence>
<dbReference type="SUPFAM" id="SSF50729">
    <property type="entry name" value="PH domain-like"/>
    <property type="match status" value="1"/>
</dbReference>
<evidence type="ECO:0000259" key="14">
    <source>
        <dbReference type="PROSITE" id="PS50003"/>
    </source>
</evidence>
<evidence type="ECO:0000256" key="9">
    <source>
        <dbReference type="ARBA" id="ARBA00022884"/>
    </source>
</evidence>
<dbReference type="Proteomes" id="UP000326396">
    <property type="component" value="Unassembled WGS sequence"/>
</dbReference>
<dbReference type="PANTHER" id="PTHR46265">
    <property type="entry name" value="RHO GTPASE-ACTIVATING PROTEIN 7"/>
    <property type="match status" value="1"/>
</dbReference>
<dbReference type="PROSITE" id="PS50238">
    <property type="entry name" value="RHOGAP"/>
    <property type="match status" value="1"/>
</dbReference>
<evidence type="ECO:0000256" key="1">
    <source>
        <dbReference type="ARBA" id="ARBA00022468"/>
    </source>
</evidence>
<evidence type="ECO:0000256" key="4">
    <source>
        <dbReference type="ARBA" id="ARBA00022695"/>
    </source>
</evidence>
<feature type="region of interest" description="Disordered" evidence="13">
    <location>
        <begin position="504"/>
        <end position="546"/>
    </location>
</feature>
<dbReference type="Pfam" id="PF17919">
    <property type="entry name" value="RT_RNaseH_2"/>
    <property type="match status" value="1"/>
</dbReference>
<dbReference type="SUPFAM" id="SSF56672">
    <property type="entry name" value="DNA/RNA polymerases"/>
    <property type="match status" value="1"/>
</dbReference>
<dbReference type="Gene3D" id="2.30.29.30">
    <property type="entry name" value="Pleckstrin-homology domain (PH domain)/Phosphotyrosine-binding domain (PTB)"/>
    <property type="match status" value="1"/>
</dbReference>
<dbReference type="InterPro" id="IPR052799">
    <property type="entry name" value="Rho_GAP_Regulators"/>
</dbReference>
<keyword evidence="5" id="KW-0540">Nuclease</keyword>
<feature type="region of interest" description="Disordered" evidence="13">
    <location>
        <begin position="449"/>
        <end position="474"/>
    </location>
</feature>
<feature type="domain" description="Rho-GAP" evidence="15">
    <location>
        <begin position="167"/>
        <end position="367"/>
    </location>
</feature>
<dbReference type="SUPFAM" id="SSF53098">
    <property type="entry name" value="Ribonuclease H-like"/>
    <property type="match status" value="1"/>
</dbReference>
<keyword evidence="17" id="KW-1185">Reference proteome</keyword>
<dbReference type="InterPro" id="IPR045358">
    <property type="entry name" value="Ty3_capsid"/>
</dbReference>
<dbReference type="PROSITE" id="PS50003">
    <property type="entry name" value="PH_DOMAIN"/>
    <property type="match status" value="1"/>
</dbReference>
<dbReference type="FunFam" id="3.10.10.10:FF:000007">
    <property type="entry name" value="Retrovirus-related Pol polyprotein from transposon 17.6-like Protein"/>
    <property type="match status" value="1"/>
</dbReference>
<dbReference type="PROSITE" id="PS00141">
    <property type="entry name" value="ASP_PROTEASE"/>
    <property type="match status" value="1"/>
</dbReference>
<evidence type="ECO:0000313" key="16">
    <source>
        <dbReference type="EMBL" id="KAC9865056.1"/>
    </source>
</evidence>
<dbReference type="Pfam" id="PF00620">
    <property type="entry name" value="RhoGAP"/>
    <property type="match status" value="1"/>
</dbReference>
<dbReference type="InterPro" id="IPR036397">
    <property type="entry name" value="RNaseH_sf"/>
</dbReference>
<evidence type="ECO:0000259" key="15">
    <source>
        <dbReference type="PROSITE" id="PS50238"/>
    </source>
</evidence>
<dbReference type="SUPFAM" id="SSF48350">
    <property type="entry name" value="GTPase activation domain, GAP"/>
    <property type="match status" value="1"/>
</dbReference>
<comment type="caution">
    <text evidence="16">The sequence shown here is derived from an EMBL/GenBank/DDBJ whole genome shotgun (WGS) entry which is preliminary data.</text>
</comment>
<keyword evidence="4" id="KW-0548">Nucleotidyltransferase</keyword>
<dbReference type="InterPro" id="IPR043502">
    <property type="entry name" value="DNA/RNA_pol_sf"/>
</dbReference>
<evidence type="ECO:0000256" key="5">
    <source>
        <dbReference type="ARBA" id="ARBA00022722"/>
    </source>
</evidence>
<evidence type="ECO:0000256" key="11">
    <source>
        <dbReference type="ARBA" id="ARBA00022918"/>
    </source>
</evidence>
<dbReference type="CDD" id="cd00821">
    <property type="entry name" value="PH"/>
    <property type="match status" value="1"/>
</dbReference>
<dbReference type="InterPro" id="IPR012337">
    <property type="entry name" value="RNaseH-like_sf"/>
</dbReference>
<feature type="domain" description="PH" evidence="14">
    <location>
        <begin position="15"/>
        <end position="122"/>
    </location>
</feature>
<dbReference type="InterPro" id="IPR000477">
    <property type="entry name" value="RT_dom"/>
</dbReference>
<dbReference type="InterPro" id="IPR001849">
    <property type="entry name" value="PH_domain"/>
</dbReference>
<dbReference type="FunFam" id="3.30.70.270:FF:000003">
    <property type="entry name" value="Transposon Ty3-G Gag-Pol polyprotein"/>
    <property type="match status" value="1"/>
</dbReference>
<evidence type="ECO:0000313" key="17">
    <source>
        <dbReference type="Proteomes" id="UP000326396"/>
    </source>
</evidence>
<gene>
    <name evidence="16" type="ORF">E3N88_45166</name>
</gene>
<feature type="region of interest" description="Disordered" evidence="13">
    <location>
        <begin position="403"/>
        <end position="427"/>
    </location>
</feature>
<feature type="compositionally biased region" description="Polar residues" evidence="13">
    <location>
        <begin position="504"/>
        <end position="543"/>
    </location>
</feature>
<dbReference type="Gene3D" id="2.40.70.10">
    <property type="entry name" value="Acid Proteases"/>
    <property type="match status" value="1"/>
</dbReference>
<dbReference type="GO" id="GO:0003723">
    <property type="term" value="F:RNA binding"/>
    <property type="evidence" value="ECO:0007669"/>
    <property type="project" value="UniProtKB-KW"/>
</dbReference>
<dbReference type="Gene3D" id="3.10.10.10">
    <property type="entry name" value="HIV Type 1 Reverse Transcriptase, subunit A, domain 1"/>
    <property type="match status" value="2"/>
</dbReference>
<dbReference type="InterPro" id="IPR011993">
    <property type="entry name" value="PH-like_dom_sf"/>
</dbReference>
<dbReference type="GO" id="GO:0003964">
    <property type="term" value="F:RNA-directed DNA polymerase activity"/>
    <property type="evidence" value="ECO:0007669"/>
    <property type="project" value="UniProtKB-KW"/>
</dbReference>
<dbReference type="EMBL" id="SZYD01002159">
    <property type="protein sequence ID" value="KAC9865056.1"/>
    <property type="molecule type" value="Genomic_DNA"/>
</dbReference>
<dbReference type="GO" id="GO:0004190">
    <property type="term" value="F:aspartic-type endopeptidase activity"/>
    <property type="evidence" value="ECO:0007669"/>
    <property type="project" value="InterPro"/>
</dbReference>
<dbReference type="Gene3D" id="1.10.340.70">
    <property type="match status" value="1"/>
</dbReference>
<feature type="compositionally biased region" description="Basic and acidic residues" evidence="13">
    <location>
        <begin position="814"/>
        <end position="823"/>
    </location>
</feature>
<organism evidence="16 17">
    <name type="scientific">Mikania micrantha</name>
    <name type="common">bitter vine</name>
    <dbReference type="NCBI Taxonomy" id="192012"/>
    <lineage>
        <taxon>Eukaryota</taxon>
        <taxon>Viridiplantae</taxon>
        <taxon>Streptophyta</taxon>
        <taxon>Embryophyta</taxon>
        <taxon>Tracheophyta</taxon>
        <taxon>Spermatophyta</taxon>
        <taxon>Magnoliopsida</taxon>
        <taxon>eudicotyledons</taxon>
        <taxon>Gunneridae</taxon>
        <taxon>Pentapetalae</taxon>
        <taxon>asterids</taxon>
        <taxon>campanulids</taxon>
        <taxon>Asterales</taxon>
        <taxon>Asteraceae</taxon>
        <taxon>Asteroideae</taxon>
        <taxon>Heliantheae alliance</taxon>
        <taxon>Eupatorieae</taxon>
        <taxon>Mikania</taxon>
    </lineage>
</organism>
<keyword evidence="9" id="KW-0694">RNA-binding</keyword>
<keyword evidence="10" id="KW-0229">DNA integration</keyword>
<dbReference type="GO" id="GO:0005096">
    <property type="term" value="F:GTPase activator activity"/>
    <property type="evidence" value="ECO:0007669"/>
    <property type="project" value="UniProtKB-KW"/>
</dbReference>